<comment type="similarity">
    <text evidence="7">Belongs to the TonB-dependent receptor family.</text>
</comment>
<dbReference type="NCBIfam" id="TIGR04057">
    <property type="entry name" value="SusC_RagA_signa"/>
    <property type="match status" value="1"/>
</dbReference>
<evidence type="ECO:0000259" key="9">
    <source>
        <dbReference type="Pfam" id="PF07715"/>
    </source>
</evidence>
<organism evidence="10 11">
    <name type="scientific">Parapedobacter koreensis</name>
    <dbReference type="NCBI Taxonomy" id="332977"/>
    <lineage>
        <taxon>Bacteria</taxon>
        <taxon>Pseudomonadati</taxon>
        <taxon>Bacteroidota</taxon>
        <taxon>Sphingobacteriia</taxon>
        <taxon>Sphingobacteriales</taxon>
        <taxon>Sphingobacteriaceae</taxon>
        <taxon>Parapedobacter</taxon>
    </lineage>
</organism>
<dbReference type="NCBIfam" id="TIGR04056">
    <property type="entry name" value="OMP_RagA_SusC"/>
    <property type="match status" value="1"/>
</dbReference>
<dbReference type="InterPro" id="IPR012910">
    <property type="entry name" value="Plug_dom"/>
</dbReference>
<feature type="domain" description="TonB-dependent receptor plug" evidence="9">
    <location>
        <begin position="116"/>
        <end position="234"/>
    </location>
</feature>
<gene>
    <name evidence="10" type="ORF">SAMN05421740_102656</name>
</gene>
<reference evidence="11" key="1">
    <citation type="submission" date="2016-10" db="EMBL/GenBank/DDBJ databases">
        <authorList>
            <person name="Varghese N."/>
            <person name="Submissions S."/>
        </authorList>
    </citation>
    <scope>NUCLEOTIDE SEQUENCE [LARGE SCALE GENOMIC DNA]</scope>
    <source>
        <strain evidence="11">Jip14</strain>
    </source>
</reference>
<evidence type="ECO:0000313" key="11">
    <source>
        <dbReference type="Proteomes" id="UP000198916"/>
    </source>
</evidence>
<dbReference type="EMBL" id="FNZR01000002">
    <property type="protein sequence ID" value="SEK77368.1"/>
    <property type="molecule type" value="Genomic_DNA"/>
</dbReference>
<comment type="subcellular location">
    <subcellularLocation>
        <location evidence="1 7">Cell outer membrane</location>
        <topology evidence="1 7">Multi-pass membrane protein</topology>
    </subcellularLocation>
</comment>
<dbReference type="InterPro" id="IPR037066">
    <property type="entry name" value="Plug_dom_sf"/>
</dbReference>
<sequence length="1058" mass="117258">MNAKLKQFLAFVFAFLWAFHVQAQQPVTGKVVDQNDEPISGVNINVKGTSNGTYTREDGSFEITNVPDGSTLVFSHLGYYTQEHLVESRSDIRIQLSEDPNTLDEVVVIGYGTQKRSDLTGAISSINEKSISESGVVNIDQVLQGRVAGVQFQQNSGMPGASNSVRIRGISSLSASTEPIYVIDGVIIEGGAAGGDNTNTNALASINPMDIVSVDVLKDASATAIYGSRASNGVIVITTRRGKAGFSTLSYHGYTGMQQIPKKMDVLNLRQYAAHRNTLADYNISTPNNNFIRPDLLGEGTDWQSELFNNAQMNNHNVSISGGSERNTYALTGGLLKQDGIAAGSGFKRLTLTGNFESQVKSYLKAGINFAFNHLNQTLTVSDQSLVSIALRTTPDVPVRNADGSFAASDEQFMPTNPMAMATLIDNRMESYGIRGNTFASADILSGLTFRTEVSFDYSTPNSYRFQPTYYLSPTQFMDNNEGTYSKQFNQFWTWRNILTYTKAFGVHSIDAMLGQEMQKTSWEFLGGSRTGYTTNGSTDLSLGDATTAANTGYSGASSILSEFGRVFYSYDDRYLLTATLRRDRSSKFAPENRTGWFPSAAFAWKVSSEGFLRDHPTINNLKLRLGWGLVGNQNIPDNYAYIATYGTATTIWGTGLIAANTPNEDLKWESTTSSNLGIDLGLWQDRVNFTVDFYHKKTENLLLQASLPVYAGTAGTGASGRPWVNLGSLQNRGIEFTLATTNFQRDNFRWHTNLVFSLNRNKVLAINTQTGIDSRTIESSTYGVNDSPVINQTIVGQPIGQFYGYQIVGRFEQATDFYYKDEAGDIHRIPVMFDLPIDEQTGVWVGDYIYRDVNFDGIIDEQDRAFIGNPAPDFTFGVGNTFNYRNWDLTVFLTGSYGNDVINYSRRFLENPRRNISNLYAKALNYARLELIDPDGPNDYRNVRVAGGDGDMSRLAIGQQTSNYNYAFSDRYVEDGSYLRIQNITLAYNFPTRWMERIKLQNLKIYANLQNVYTFTNYSGYDPEIGITYSGGNQLNGVDNGRYPAPRIYTLGVNLSL</sequence>
<keyword evidence="11" id="KW-1185">Reference proteome</keyword>
<evidence type="ECO:0000256" key="1">
    <source>
        <dbReference type="ARBA" id="ARBA00004571"/>
    </source>
</evidence>
<dbReference type="GO" id="GO:0009279">
    <property type="term" value="C:cell outer membrane"/>
    <property type="evidence" value="ECO:0007669"/>
    <property type="project" value="UniProtKB-SubCell"/>
</dbReference>
<keyword evidence="6 7" id="KW-0998">Cell outer membrane</keyword>
<protein>
    <submittedName>
        <fullName evidence="10">TonB-linked outer membrane protein, SusC/RagA family</fullName>
    </submittedName>
</protein>
<evidence type="ECO:0000256" key="8">
    <source>
        <dbReference type="SAM" id="SignalP"/>
    </source>
</evidence>
<dbReference type="Pfam" id="PF07715">
    <property type="entry name" value="Plug"/>
    <property type="match status" value="1"/>
</dbReference>
<dbReference type="InterPro" id="IPR039426">
    <property type="entry name" value="TonB-dep_rcpt-like"/>
</dbReference>
<dbReference type="Proteomes" id="UP000198916">
    <property type="component" value="Unassembled WGS sequence"/>
</dbReference>
<accession>A0A1H7JRP6</accession>
<dbReference type="InterPro" id="IPR036942">
    <property type="entry name" value="Beta-barrel_TonB_sf"/>
</dbReference>
<dbReference type="AlphaFoldDB" id="A0A1H7JRP6"/>
<dbReference type="SUPFAM" id="SSF49464">
    <property type="entry name" value="Carboxypeptidase regulatory domain-like"/>
    <property type="match status" value="1"/>
</dbReference>
<keyword evidence="2 7" id="KW-0813">Transport</keyword>
<dbReference type="OrthoDB" id="9768177at2"/>
<evidence type="ECO:0000313" key="10">
    <source>
        <dbReference type="EMBL" id="SEK77368.1"/>
    </source>
</evidence>
<dbReference type="SUPFAM" id="SSF56935">
    <property type="entry name" value="Porins"/>
    <property type="match status" value="1"/>
</dbReference>
<dbReference type="InterPro" id="IPR023996">
    <property type="entry name" value="TonB-dep_OMP_SusC/RagA"/>
</dbReference>
<keyword evidence="4 7" id="KW-0812">Transmembrane</keyword>
<keyword evidence="5 7" id="KW-0472">Membrane</keyword>
<dbReference type="STRING" id="332977.SAMN05421740_102656"/>
<evidence type="ECO:0000256" key="5">
    <source>
        <dbReference type="ARBA" id="ARBA00023136"/>
    </source>
</evidence>
<dbReference type="InterPro" id="IPR023997">
    <property type="entry name" value="TonB-dep_OMP_SusC/RagA_CS"/>
</dbReference>
<evidence type="ECO:0000256" key="2">
    <source>
        <dbReference type="ARBA" id="ARBA00022448"/>
    </source>
</evidence>
<dbReference type="Gene3D" id="2.40.170.20">
    <property type="entry name" value="TonB-dependent receptor, beta-barrel domain"/>
    <property type="match status" value="1"/>
</dbReference>
<evidence type="ECO:0000256" key="4">
    <source>
        <dbReference type="ARBA" id="ARBA00022692"/>
    </source>
</evidence>
<evidence type="ECO:0000256" key="3">
    <source>
        <dbReference type="ARBA" id="ARBA00022452"/>
    </source>
</evidence>
<keyword evidence="8" id="KW-0732">Signal</keyword>
<dbReference type="Pfam" id="PF13715">
    <property type="entry name" value="CarbopepD_reg_2"/>
    <property type="match status" value="1"/>
</dbReference>
<dbReference type="PROSITE" id="PS52016">
    <property type="entry name" value="TONB_DEPENDENT_REC_3"/>
    <property type="match status" value="1"/>
</dbReference>
<dbReference type="Gene3D" id="2.170.130.10">
    <property type="entry name" value="TonB-dependent receptor, plug domain"/>
    <property type="match status" value="1"/>
</dbReference>
<evidence type="ECO:0000256" key="6">
    <source>
        <dbReference type="ARBA" id="ARBA00023237"/>
    </source>
</evidence>
<feature type="chain" id="PRO_5011726014" evidence="8">
    <location>
        <begin position="24"/>
        <end position="1058"/>
    </location>
</feature>
<proteinExistence type="inferred from homology"/>
<feature type="signal peptide" evidence="8">
    <location>
        <begin position="1"/>
        <end position="23"/>
    </location>
</feature>
<keyword evidence="3 7" id="KW-1134">Transmembrane beta strand</keyword>
<dbReference type="RefSeq" id="WP_090604009.1">
    <property type="nucleotide sequence ID" value="NZ_FNZR01000002.1"/>
</dbReference>
<dbReference type="Gene3D" id="2.60.40.1120">
    <property type="entry name" value="Carboxypeptidase-like, regulatory domain"/>
    <property type="match status" value="1"/>
</dbReference>
<evidence type="ECO:0000256" key="7">
    <source>
        <dbReference type="PROSITE-ProRule" id="PRU01360"/>
    </source>
</evidence>
<name>A0A1H7JRP6_9SPHI</name>
<dbReference type="InterPro" id="IPR008969">
    <property type="entry name" value="CarboxyPept-like_regulatory"/>
</dbReference>